<protein>
    <submittedName>
        <fullName evidence="1">AAEL006773-PA</fullName>
    </submittedName>
</protein>
<dbReference type="PaxDb" id="7159-AAEL006773-PA"/>
<sequence>MFVLVVDQTVHKILCDNTFSLSLLFVMDVKLSLSKKPKVHNSTFRFSNCYTCHSI</sequence>
<gene>
    <name evidence="1" type="ORF">AaeL_AAEL006773</name>
</gene>
<accession>Q174U7</accession>
<evidence type="ECO:0000313" key="2">
    <source>
        <dbReference type="Proteomes" id="UP000682892"/>
    </source>
</evidence>
<dbReference type="AlphaFoldDB" id="Q174U7"/>
<name>Q174U7_AEDAE</name>
<evidence type="ECO:0000313" key="1">
    <source>
        <dbReference type="EMBL" id="EAT41617.1"/>
    </source>
</evidence>
<organism evidence="1 2">
    <name type="scientific">Aedes aegypti</name>
    <name type="common">Yellowfever mosquito</name>
    <name type="synonym">Culex aegypti</name>
    <dbReference type="NCBI Taxonomy" id="7159"/>
    <lineage>
        <taxon>Eukaryota</taxon>
        <taxon>Metazoa</taxon>
        <taxon>Ecdysozoa</taxon>
        <taxon>Arthropoda</taxon>
        <taxon>Hexapoda</taxon>
        <taxon>Insecta</taxon>
        <taxon>Pterygota</taxon>
        <taxon>Neoptera</taxon>
        <taxon>Endopterygota</taxon>
        <taxon>Diptera</taxon>
        <taxon>Nematocera</taxon>
        <taxon>Culicoidea</taxon>
        <taxon>Culicidae</taxon>
        <taxon>Culicinae</taxon>
        <taxon>Aedini</taxon>
        <taxon>Aedes</taxon>
        <taxon>Stegomyia</taxon>
    </lineage>
</organism>
<reference evidence="1" key="2">
    <citation type="journal article" date="2007" name="Science">
        <title>Genome sequence of Aedes aegypti, a major arbovirus vector.</title>
        <authorList>
            <person name="Nene V."/>
            <person name="Wortman J.R."/>
            <person name="Lawson D."/>
            <person name="Haas B."/>
            <person name="Kodira C."/>
            <person name="Tu Z.J."/>
            <person name="Loftus B."/>
            <person name="Xi Z."/>
            <person name="Megy K."/>
            <person name="Grabherr M."/>
            <person name="Ren Q."/>
            <person name="Zdobnov E.M."/>
            <person name="Lobo N.F."/>
            <person name="Campbell K.S."/>
            <person name="Brown S.E."/>
            <person name="Bonaldo M.F."/>
            <person name="Zhu J."/>
            <person name="Sinkins S.P."/>
            <person name="Hogenkamp D.G."/>
            <person name="Amedeo P."/>
            <person name="Arensburger P."/>
            <person name="Atkinson P.W."/>
            <person name="Bidwell S."/>
            <person name="Biedler J."/>
            <person name="Birney E."/>
            <person name="Bruggner R.V."/>
            <person name="Costas J."/>
            <person name="Coy M.R."/>
            <person name="Crabtree J."/>
            <person name="Crawford M."/>
            <person name="Debruyn B."/>
            <person name="Decaprio D."/>
            <person name="Eiglmeier K."/>
            <person name="Eisenstadt E."/>
            <person name="El-Dorry H."/>
            <person name="Gelbart W.M."/>
            <person name="Gomes S.L."/>
            <person name="Hammond M."/>
            <person name="Hannick L.I."/>
            <person name="Hogan J.R."/>
            <person name="Holmes M.H."/>
            <person name="Jaffe D."/>
            <person name="Johnston J.S."/>
            <person name="Kennedy R.C."/>
            <person name="Koo H."/>
            <person name="Kravitz S."/>
            <person name="Kriventseva E.V."/>
            <person name="Kulp D."/>
            <person name="Labutti K."/>
            <person name="Lee E."/>
            <person name="Li S."/>
            <person name="Lovin D.D."/>
            <person name="Mao C."/>
            <person name="Mauceli E."/>
            <person name="Menck C.F."/>
            <person name="Miller J.R."/>
            <person name="Montgomery P."/>
            <person name="Mori A."/>
            <person name="Nascimento A.L."/>
            <person name="Naveira H.F."/>
            <person name="Nusbaum C."/>
            <person name="O'leary S."/>
            <person name="Orvis J."/>
            <person name="Pertea M."/>
            <person name="Quesneville H."/>
            <person name="Reidenbach K.R."/>
            <person name="Rogers Y.H."/>
            <person name="Roth C.W."/>
            <person name="Schneider J.R."/>
            <person name="Schatz M."/>
            <person name="Shumway M."/>
            <person name="Stanke M."/>
            <person name="Stinson E.O."/>
            <person name="Tubio J.M."/>
            <person name="Vanzee J.P."/>
            <person name="Verjovski-Almeida S."/>
            <person name="Werner D."/>
            <person name="White O."/>
            <person name="Wyder S."/>
            <person name="Zeng Q."/>
            <person name="Zhao Q."/>
            <person name="Zhao Y."/>
            <person name="Hill C.A."/>
            <person name="Raikhel A.S."/>
            <person name="Soares M.B."/>
            <person name="Knudson D.L."/>
            <person name="Lee N.H."/>
            <person name="Galagan J."/>
            <person name="Salzberg S.L."/>
            <person name="Paulsen I.T."/>
            <person name="Dimopoulos G."/>
            <person name="Collins F.H."/>
            <person name="Birren B."/>
            <person name="Fraser-Liggett C.M."/>
            <person name="Severson D.W."/>
        </authorList>
    </citation>
    <scope>NUCLEOTIDE SEQUENCE [LARGE SCALE GENOMIC DNA]</scope>
    <source>
        <strain evidence="1">Liverpool</strain>
    </source>
</reference>
<reference evidence="1" key="3">
    <citation type="submission" date="2012-09" db="EMBL/GenBank/DDBJ databases">
        <authorList>
            <consortium name="VectorBase"/>
        </authorList>
    </citation>
    <scope>NUCLEOTIDE SEQUENCE</scope>
    <source>
        <strain evidence="1">Liverpool</strain>
    </source>
</reference>
<dbReference type="HOGENOM" id="CLU_3034161_0_0_1"/>
<dbReference type="EMBL" id="CH477405">
    <property type="protein sequence ID" value="EAT41617.1"/>
    <property type="molecule type" value="Genomic_DNA"/>
</dbReference>
<proteinExistence type="predicted"/>
<dbReference type="Proteomes" id="UP000682892">
    <property type="component" value="Unassembled WGS sequence"/>
</dbReference>
<reference evidence="1" key="1">
    <citation type="submission" date="2005-10" db="EMBL/GenBank/DDBJ databases">
        <authorList>
            <person name="Loftus B.J."/>
            <person name="Nene V.M."/>
            <person name="Hannick L.I."/>
            <person name="Bidwell S."/>
            <person name="Haas B."/>
            <person name="Amedeo P."/>
            <person name="Orvis J."/>
            <person name="Wortman J.R."/>
            <person name="White O.R."/>
            <person name="Salzberg S."/>
            <person name="Shumway M."/>
            <person name="Koo H."/>
            <person name="Zhao Y."/>
            <person name="Holmes M."/>
            <person name="Miller J."/>
            <person name="Schatz M."/>
            <person name="Pop M."/>
            <person name="Pai G."/>
            <person name="Utterback T."/>
            <person name="Rogers Y.-H."/>
            <person name="Kravitz S."/>
            <person name="Fraser C.M."/>
        </authorList>
    </citation>
    <scope>NUCLEOTIDE SEQUENCE</scope>
    <source>
        <strain evidence="1">Liverpool</strain>
    </source>
</reference>